<evidence type="ECO:0000313" key="2">
    <source>
        <dbReference type="Proteomes" id="UP000248817"/>
    </source>
</evidence>
<evidence type="ECO:0000313" key="1">
    <source>
        <dbReference type="EMBL" id="PYI29053.1"/>
    </source>
</evidence>
<reference evidence="1 2" key="1">
    <citation type="submission" date="2018-02" db="EMBL/GenBank/DDBJ databases">
        <title>The genomes of Aspergillus section Nigri reveals drivers in fungal speciation.</title>
        <authorList>
            <consortium name="DOE Joint Genome Institute"/>
            <person name="Vesth T.C."/>
            <person name="Nybo J."/>
            <person name="Theobald S."/>
            <person name="Brandl J."/>
            <person name="Frisvad J.C."/>
            <person name="Nielsen K.F."/>
            <person name="Lyhne E.K."/>
            <person name="Kogle M.E."/>
            <person name="Kuo A."/>
            <person name="Riley R."/>
            <person name="Clum A."/>
            <person name="Nolan M."/>
            <person name="Lipzen A."/>
            <person name="Salamov A."/>
            <person name="Henrissat B."/>
            <person name="Wiebenga A."/>
            <person name="De vries R.P."/>
            <person name="Grigoriev I.V."/>
            <person name="Mortensen U.H."/>
            <person name="Andersen M.R."/>
            <person name="Baker S.E."/>
        </authorList>
    </citation>
    <scope>NUCLEOTIDE SEQUENCE [LARGE SCALE GENOMIC DNA]</scope>
    <source>
        <strain evidence="1 2">CBS 114.80</strain>
    </source>
</reference>
<organism evidence="1 2">
    <name type="scientific">Aspergillus indologenus CBS 114.80</name>
    <dbReference type="NCBI Taxonomy" id="1450541"/>
    <lineage>
        <taxon>Eukaryota</taxon>
        <taxon>Fungi</taxon>
        <taxon>Dikarya</taxon>
        <taxon>Ascomycota</taxon>
        <taxon>Pezizomycotina</taxon>
        <taxon>Eurotiomycetes</taxon>
        <taxon>Eurotiomycetidae</taxon>
        <taxon>Eurotiales</taxon>
        <taxon>Aspergillaceae</taxon>
        <taxon>Aspergillus</taxon>
        <taxon>Aspergillus subgen. Circumdati</taxon>
    </lineage>
</organism>
<sequence length="116" mass="12852">MTPDAANAGAPRIAEALLFSLAPEMLEMLLIESGHLGLQAEEHQARFFATCLAQDTTQRMFQAGPMVPANINPLASIDWDRMRQLIDICFSHHPFSVLISKTLLLRSIKDGVYDQA</sequence>
<dbReference type="AlphaFoldDB" id="A0A2V5I4W4"/>
<dbReference type="EMBL" id="KZ825537">
    <property type="protein sequence ID" value="PYI29053.1"/>
    <property type="molecule type" value="Genomic_DNA"/>
</dbReference>
<dbReference type="Proteomes" id="UP000248817">
    <property type="component" value="Unassembled WGS sequence"/>
</dbReference>
<protein>
    <submittedName>
        <fullName evidence="1">Uncharacterized protein</fullName>
    </submittedName>
</protein>
<proteinExistence type="predicted"/>
<gene>
    <name evidence="1" type="ORF">BP00DRAFT_448753</name>
</gene>
<accession>A0A2V5I4W4</accession>
<name>A0A2V5I4W4_9EURO</name>
<keyword evidence="2" id="KW-1185">Reference proteome</keyword>